<dbReference type="InterPro" id="IPR001208">
    <property type="entry name" value="MCM_dom"/>
</dbReference>
<dbReference type="SUPFAM" id="SSF52540">
    <property type="entry name" value="P-loop containing nucleoside triphosphate hydrolases"/>
    <property type="match status" value="1"/>
</dbReference>
<evidence type="ECO:0000313" key="5">
    <source>
        <dbReference type="EMBL" id="RFP61530.1"/>
    </source>
</evidence>
<feature type="domain" description="MCM C-terminal AAA(+) ATPase" evidence="4">
    <location>
        <begin position="292"/>
        <end position="387"/>
    </location>
</feature>
<dbReference type="GO" id="GO:0006508">
    <property type="term" value="P:proteolysis"/>
    <property type="evidence" value="ECO:0007669"/>
    <property type="project" value="UniProtKB-KW"/>
</dbReference>
<keyword evidence="6" id="KW-1185">Reference proteome</keyword>
<organism evidence="5 6">
    <name type="scientific">Cognatiluteimonas weifangensis</name>
    <dbReference type="NCBI Taxonomy" id="2303539"/>
    <lineage>
        <taxon>Bacteria</taxon>
        <taxon>Pseudomonadati</taxon>
        <taxon>Pseudomonadota</taxon>
        <taxon>Gammaproteobacteria</taxon>
        <taxon>Lysobacterales</taxon>
        <taxon>Lysobacteraceae</taxon>
        <taxon>Cognatiluteimonas</taxon>
    </lineage>
</organism>
<comment type="similarity">
    <text evidence="1">Belongs to the Mg-chelatase subunits D/I family. ComM subfamily.</text>
</comment>
<keyword evidence="5" id="KW-0378">Hydrolase</keyword>
<dbReference type="InterPro" id="IPR014721">
    <property type="entry name" value="Ribsml_uS5_D2-typ_fold_subgr"/>
</dbReference>
<dbReference type="InterPro" id="IPR000523">
    <property type="entry name" value="Mg_chelatse_chII-like_cat_dom"/>
</dbReference>
<gene>
    <name evidence="5" type="ORF">D0Y53_04240</name>
</gene>
<dbReference type="InterPro" id="IPR004482">
    <property type="entry name" value="Mg_chelat-rel"/>
</dbReference>
<dbReference type="InterPro" id="IPR027417">
    <property type="entry name" value="P-loop_NTPase"/>
</dbReference>
<dbReference type="RefSeq" id="WP_117201954.1">
    <property type="nucleotide sequence ID" value="NZ_JBHTBK010000012.1"/>
</dbReference>
<dbReference type="InterPro" id="IPR025158">
    <property type="entry name" value="Mg_chelat-rel_C"/>
</dbReference>
<name>A0A372DPM1_9GAMM</name>
<dbReference type="GO" id="GO:0008233">
    <property type="term" value="F:peptidase activity"/>
    <property type="evidence" value="ECO:0007669"/>
    <property type="project" value="UniProtKB-KW"/>
</dbReference>
<dbReference type="OrthoDB" id="9813147at2"/>
<dbReference type="Pfam" id="PF13335">
    <property type="entry name" value="Mg_chelatase_C"/>
    <property type="match status" value="1"/>
</dbReference>
<evidence type="ECO:0000313" key="6">
    <source>
        <dbReference type="Proteomes" id="UP000262917"/>
    </source>
</evidence>
<protein>
    <submittedName>
        <fullName evidence="5">ATP-dependent protease</fullName>
    </submittedName>
</protein>
<evidence type="ECO:0000256" key="2">
    <source>
        <dbReference type="ARBA" id="ARBA00022741"/>
    </source>
</evidence>
<dbReference type="InterPro" id="IPR003593">
    <property type="entry name" value="AAA+_ATPase"/>
</dbReference>
<dbReference type="Pfam" id="PF13541">
    <property type="entry name" value="ChlI"/>
    <property type="match status" value="1"/>
</dbReference>
<comment type="caution">
    <text evidence="5">The sequence shown here is derived from an EMBL/GenBank/DDBJ whole genome shotgun (WGS) entry which is preliminary data.</text>
</comment>
<dbReference type="Gene3D" id="3.30.230.10">
    <property type="match status" value="1"/>
</dbReference>
<proteinExistence type="inferred from homology"/>
<dbReference type="SUPFAM" id="SSF54211">
    <property type="entry name" value="Ribosomal protein S5 domain 2-like"/>
    <property type="match status" value="1"/>
</dbReference>
<dbReference type="Pfam" id="PF01078">
    <property type="entry name" value="Mg_chelatase"/>
    <property type="match status" value="1"/>
</dbReference>
<keyword evidence="5" id="KW-0645">Protease</keyword>
<dbReference type="PROSITE" id="PS50051">
    <property type="entry name" value="MCM_2"/>
    <property type="match status" value="1"/>
</dbReference>
<evidence type="ECO:0000259" key="4">
    <source>
        <dbReference type="PROSITE" id="PS50051"/>
    </source>
</evidence>
<dbReference type="GO" id="GO:0005524">
    <property type="term" value="F:ATP binding"/>
    <property type="evidence" value="ECO:0007669"/>
    <property type="project" value="UniProtKB-KW"/>
</dbReference>
<reference evidence="5 6" key="1">
    <citation type="submission" date="2018-08" db="EMBL/GenBank/DDBJ databases">
        <title>Lysobacter weifangensis sp. nov., a new member of the family 'Xanthomonadaceae', isolated from soil in a farmland.</title>
        <authorList>
            <person name="Zhao H."/>
        </authorList>
    </citation>
    <scope>NUCLEOTIDE SEQUENCE [LARGE SCALE GENOMIC DNA]</scope>
    <source>
        <strain evidence="5 6">WF-2</strain>
    </source>
</reference>
<dbReference type="EMBL" id="QVPD01000003">
    <property type="protein sequence ID" value="RFP61530.1"/>
    <property type="molecule type" value="Genomic_DNA"/>
</dbReference>
<dbReference type="InterPro" id="IPR045006">
    <property type="entry name" value="CHLI-like"/>
</dbReference>
<accession>A0A372DPM1</accession>
<dbReference type="InterPro" id="IPR020568">
    <property type="entry name" value="Ribosomal_Su5_D2-typ_SF"/>
</dbReference>
<dbReference type="SMART" id="SM00382">
    <property type="entry name" value="AAA"/>
    <property type="match status" value="1"/>
</dbReference>
<evidence type="ECO:0000256" key="1">
    <source>
        <dbReference type="ARBA" id="ARBA00006354"/>
    </source>
</evidence>
<dbReference type="PRINTS" id="PR01657">
    <property type="entry name" value="MCMFAMILY"/>
</dbReference>
<dbReference type="Proteomes" id="UP000262917">
    <property type="component" value="Unassembled WGS sequence"/>
</dbReference>
<dbReference type="NCBIfam" id="NF007365">
    <property type="entry name" value="PRK09862.1"/>
    <property type="match status" value="1"/>
</dbReference>
<dbReference type="PANTHER" id="PTHR32039:SF7">
    <property type="entry name" value="COMPETENCE PROTEIN COMM"/>
    <property type="match status" value="1"/>
</dbReference>
<dbReference type="GO" id="GO:0003677">
    <property type="term" value="F:DNA binding"/>
    <property type="evidence" value="ECO:0007669"/>
    <property type="project" value="InterPro"/>
</dbReference>
<dbReference type="PANTHER" id="PTHR32039">
    <property type="entry name" value="MAGNESIUM-CHELATASE SUBUNIT CHLI"/>
    <property type="match status" value="1"/>
</dbReference>
<keyword evidence="2" id="KW-0547">Nucleotide-binding</keyword>
<dbReference type="AlphaFoldDB" id="A0A372DPM1"/>
<dbReference type="NCBIfam" id="TIGR00368">
    <property type="entry name" value="YifB family Mg chelatase-like AAA ATPase"/>
    <property type="match status" value="1"/>
</dbReference>
<sequence length="510" mass="53313">MGLALVHSRARAGVRAPAVRVEVHLAGGLPSMSIVGLPEAAVREAKDRVRAAIQCAQFEFPPRRITVNLAPADLPKGGGRFDLPIALGILAASDQVPLEALRDIEFLGELGLTGELRAIDGVLPAALAAAAAGHRLIVPAGNGAEAALVRDIDASTARTLLEVCAALEGRKTLPPAVAPPSVRSRGADLADVRGQAQARRALEVAAAGNHHLLLIGPPGCGKTLLASRLPGLLPDASEAEALESAAIASVSGAAGGGRGLDPARWRERPYRSPHHTASAVALAGGGAEPRPGEISLAHNGVLFLDELPEWDRRALEVLREPLESGVVTISRAARHSEFPARFQLVAAMNPCPCGWAGDPSARCRCSPDVIARYRARISGPLLDRIDLHIEVPRLPPAQLRPDAPDGEASAAVRARVEAARALQQARAGKPNAQLTQAETMAVCRLAAADQALLERAIDRLQLSARSMHRILRVARTIADLAGSAEIASAHLAEALGYRRIDRQPGPAAAT</sequence>
<evidence type="ECO:0000256" key="3">
    <source>
        <dbReference type="ARBA" id="ARBA00022840"/>
    </source>
</evidence>
<dbReference type="Gene3D" id="3.40.50.300">
    <property type="entry name" value="P-loop containing nucleotide triphosphate hydrolases"/>
    <property type="match status" value="1"/>
</dbReference>
<keyword evidence="3" id="KW-0067">ATP-binding</keyword>